<protein>
    <submittedName>
        <fullName evidence="1">Uncharacterized protein</fullName>
    </submittedName>
</protein>
<dbReference type="EMBL" id="HBIU01062507">
    <property type="protein sequence ID" value="CAE0655510.1"/>
    <property type="molecule type" value="Transcribed_RNA"/>
</dbReference>
<name>A0A7S4DKB9_HETAK</name>
<accession>A0A7S4DKB9</accession>
<reference evidence="1" key="1">
    <citation type="submission" date="2021-01" db="EMBL/GenBank/DDBJ databases">
        <authorList>
            <person name="Corre E."/>
            <person name="Pelletier E."/>
            <person name="Niang G."/>
            <person name="Scheremetjew M."/>
            <person name="Finn R."/>
            <person name="Kale V."/>
            <person name="Holt S."/>
            <person name="Cochrane G."/>
            <person name="Meng A."/>
            <person name="Brown T."/>
            <person name="Cohen L."/>
        </authorList>
    </citation>
    <scope>NUCLEOTIDE SEQUENCE</scope>
    <source>
        <strain evidence="1">CCMP3107</strain>
    </source>
</reference>
<dbReference type="AlphaFoldDB" id="A0A7S4DKB9"/>
<sequence length="284" mass="32626">MEASRRAAAEEEDPDISLQVQNHYKVNSSFWAWLTGKKPVKVKRHHKAHSETLPAESSLHALLIGSIKRVNFAIRRNMEHVISTTDKSRRGELLASRERQDEFADYVGTLFALVNLHLENINEHVYKKVLSLYEERKEVEGVHHFVQESVLRASEDYIQVVDAGHDMKIAAEQPPFTGTNRDYDKVLKAARAMQALVLPMLDAFEATLTVQEIFKLIQDEKEVETVFSQLLHTGFDNTDLFMMVMNSLSAKDKSDMYQALPWVVKSVCYAEWERGYQPLVGFMR</sequence>
<gene>
    <name evidence="1" type="ORF">HAKA00212_LOCUS26897</name>
</gene>
<proteinExistence type="predicted"/>
<evidence type="ECO:0000313" key="1">
    <source>
        <dbReference type="EMBL" id="CAE0655510.1"/>
    </source>
</evidence>
<organism evidence="1">
    <name type="scientific">Heterosigma akashiwo</name>
    <name type="common">Chromophytic alga</name>
    <name type="synonym">Heterosigma carterae</name>
    <dbReference type="NCBI Taxonomy" id="2829"/>
    <lineage>
        <taxon>Eukaryota</taxon>
        <taxon>Sar</taxon>
        <taxon>Stramenopiles</taxon>
        <taxon>Ochrophyta</taxon>
        <taxon>Raphidophyceae</taxon>
        <taxon>Chattonellales</taxon>
        <taxon>Chattonellaceae</taxon>
        <taxon>Heterosigma</taxon>
    </lineage>
</organism>